<evidence type="ECO:0000313" key="2">
    <source>
        <dbReference type="EMBL" id="CAE0116757.1"/>
    </source>
</evidence>
<dbReference type="PANTHER" id="PTHR36492">
    <property type="match status" value="1"/>
</dbReference>
<dbReference type="InterPro" id="IPR029052">
    <property type="entry name" value="Metallo-depent_PP-like"/>
</dbReference>
<dbReference type="InterPro" id="IPR004843">
    <property type="entry name" value="Calcineurin-like_PHP"/>
</dbReference>
<dbReference type="CDD" id="cd00838">
    <property type="entry name" value="MPP_superfamily"/>
    <property type="match status" value="1"/>
</dbReference>
<proteinExistence type="predicted"/>
<dbReference type="SUPFAM" id="SSF56300">
    <property type="entry name" value="Metallo-dependent phosphatases"/>
    <property type="match status" value="1"/>
</dbReference>
<sequence length="274" mass="30990">MRDAECRPARVFAVSDVHFDHPGAKEWAASLSKTAYKDDALIVAGDVGDTFVAVKYCLKAFRACFRRVFYVPGNHDMWIRPKGQHSDEPSMFADSVQKLLSLWQLCDELDVDTGPAQLSSKTTVVPLDAWYHFTFDHFDPRPGATKFDKFCKWPFQYDSVWEFMTGLNEARIGIVEKYGRGQASDVITFSHFLPRKELPLPGIHEMAKASGCLKTEQQLRQLQSKLHIFGHTHINTVNEYDGVTYMQNALGYGIAPGTKLTVVHDGGRFKTYMA</sequence>
<organism evidence="2">
    <name type="scientific">Haptolina ericina</name>
    <dbReference type="NCBI Taxonomy" id="156174"/>
    <lineage>
        <taxon>Eukaryota</taxon>
        <taxon>Haptista</taxon>
        <taxon>Haptophyta</taxon>
        <taxon>Prymnesiophyceae</taxon>
        <taxon>Prymnesiales</taxon>
        <taxon>Prymnesiaceae</taxon>
        <taxon>Haptolina</taxon>
    </lineage>
</organism>
<protein>
    <recommendedName>
        <fullName evidence="1">Calcineurin-like phosphoesterase domain-containing protein</fullName>
    </recommendedName>
</protein>
<dbReference type="AlphaFoldDB" id="A0A7S3EZ05"/>
<accession>A0A7S3EZ05</accession>
<dbReference type="PANTHER" id="PTHR36492:SF2">
    <property type="entry name" value="[ACYL-CARRIER-PROTEIN] PHOSPHODIESTERASE PPTH"/>
    <property type="match status" value="1"/>
</dbReference>
<evidence type="ECO:0000259" key="1">
    <source>
        <dbReference type="Pfam" id="PF00149"/>
    </source>
</evidence>
<gene>
    <name evidence="2" type="ORF">HERI1096_LOCUS17442</name>
</gene>
<dbReference type="InterPro" id="IPR052963">
    <property type="entry name" value="Pantetheine_PDE"/>
</dbReference>
<feature type="domain" description="Calcineurin-like phosphoesterase" evidence="1">
    <location>
        <begin position="10"/>
        <end position="234"/>
    </location>
</feature>
<name>A0A7S3EZ05_9EUKA</name>
<dbReference type="GO" id="GO:0016787">
    <property type="term" value="F:hydrolase activity"/>
    <property type="evidence" value="ECO:0007669"/>
    <property type="project" value="InterPro"/>
</dbReference>
<dbReference type="Gene3D" id="3.60.21.10">
    <property type="match status" value="1"/>
</dbReference>
<dbReference type="Pfam" id="PF00149">
    <property type="entry name" value="Metallophos"/>
    <property type="match status" value="1"/>
</dbReference>
<dbReference type="EMBL" id="HBHX01031326">
    <property type="protein sequence ID" value="CAE0116757.1"/>
    <property type="molecule type" value="Transcribed_RNA"/>
</dbReference>
<reference evidence="2" key="1">
    <citation type="submission" date="2021-01" db="EMBL/GenBank/DDBJ databases">
        <authorList>
            <person name="Corre E."/>
            <person name="Pelletier E."/>
            <person name="Niang G."/>
            <person name="Scheremetjew M."/>
            <person name="Finn R."/>
            <person name="Kale V."/>
            <person name="Holt S."/>
            <person name="Cochrane G."/>
            <person name="Meng A."/>
            <person name="Brown T."/>
            <person name="Cohen L."/>
        </authorList>
    </citation>
    <scope>NUCLEOTIDE SEQUENCE</scope>
    <source>
        <strain evidence="2">CCMP281</strain>
    </source>
</reference>